<sequence length="114" mass="12573">MVEPFVKPVVAMLEHRVEYFPREFATAEYVRLIGIDAVKGAAYAERHRPGRNCVIDPETFEALVARITADTPLPDTALPDLTDDPETYACACELDAIWRLTGELKPPPSDTGSA</sequence>
<dbReference type="STRING" id="93064.BRX40_21730"/>
<evidence type="ECO:0000313" key="4">
    <source>
        <dbReference type="Proteomes" id="UP000286681"/>
    </source>
</evidence>
<reference evidence="1" key="1">
    <citation type="submission" date="2016-12" db="EMBL/GenBank/DDBJ databases">
        <title>Whole genome sequencing of Sphingomonas koreensis.</title>
        <authorList>
            <person name="Conlan S."/>
            <person name="Thomas P.J."/>
            <person name="Mullikin J."/>
            <person name="Palmore T.N."/>
            <person name="Frank K.M."/>
            <person name="Segre J.A."/>
        </authorList>
    </citation>
    <scope>NUCLEOTIDE SEQUENCE</scope>
    <source>
        <strain evidence="1">ABOJV</strain>
    </source>
</reference>
<dbReference type="EMBL" id="QQWO01000021">
    <property type="protein sequence ID" value="RSU99492.1"/>
    <property type="molecule type" value="Genomic_DNA"/>
</dbReference>
<name>A0A1L6JFK1_9SPHN</name>
<evidence type="ECO:0000313" key="2">
    <source>
        <dbReference type="EMBL" id="RSU99492.1"/>
    </source>
</evidence>
<dbReference type="Proteomes" id="UP000185161">
    <property type="component" value="Chromosome"/>
</dbReference>
<dbReference type="Proteomes" id="UP000286681">
    <property type="component" value="Unassembled WGS sequence"/>
</dbReference>
<dbReference type="AlphaFoldDB" id="A0A1L6JFK1"/>
<proteinExistence type="predicted"/>
<reference evidence="2 4" key="3">
    <citation type="submission" date="2018-07" db="EMBL/GenBank/DDBJ databases">
        <title>Genomic and Epidemiologic Investigation of an Indolent Hospital Outbreak.</title>
        <authorList>
            <person name="Johnson R.C."/>
            <person name="Deming C."/>
            <person name="Conlan S."/>
            <person name="Zellmer C.J."/>
            <person name="Michelin A.V."/>
            <person name="Lee-Lin S."/>
            <person name="Thomas P.J."/>
            <person name="Park M."/>
            <person name="Weingarten R.A."/>
            <person name="Less J."/>
            <person name="Dekker J.P."/>
            <person name="Frank K.M."/>
            <person name="Musser K.A."/>
            <person name="Mcquiston J.R."/>
            <person name="Henderson D.K."/>
            <person name="Lau A.F."/>
            <person name="Palmore T.N."/>
            <person name="Segre J.A."/>
        </authorList>
    </citation>
    <scope>NUCLEOTIDE SEQUENCE [LARGE SCALE GENOMIC DNA]</scope>
    <source>
        <strain evidence="2 4">SK-NIH.Env10_0317</strain>
    </source>
</reference>
<accession>A0A1L6JFK1</accession>
<organism evidence="1 3">
    <name type="scientific">Sphingomonas koreensis</name>
    <dbReference type="NCBI Taxonomy" id="93064"/>
    <lineage>
        <taxon>Bacteria</taxon>
        <taxon>Pseudomonadati</taxon>
        <taxon>Pseudomonadota</taxon>
        <taxon>Alphaproteobacteria</taxon>
        <taxon>Sphingomonadales</taxon>
        <taxon>Sphingomonadaceae</taxon>
        <taxon>Sphingomonas</taxon>
    </lineage>
</organism>
<dbReference type="GeneID" id="44135191"/>
<keyword evidence="3" id="KW-1185">Reference proteome</keyword>
<dbReference type="KEGG" id="skr:BRX40_21730"/>
<gene>
    <name evidence="1" type="ORF">BRX40_21730</name>
    <name evidence="2" type="ORF">CA257_19425</name>
</gene>
<evidence type="ECO:0000313" key="3">
    <source>
        <dbReference type="Proteomes" id="UP000185161"/>
    </source>
</evidence>
<reference evidence="3" key="2">
    <citation type="submission" date="2016-12" db="EMBL/GenBank/DDBJ databases">
        <title>Whole genome sequencing of Sphingomonas sp. ABOJV.</title>
        <authorList>
            <person name="Conlan S."/>
            <person name="Thomas P.J."/>
            <person name="Mullikin J."/>
            <person name="Palmore T.N."/>
            <person name="Frank K.M."/>
            <person name="Segre J.A."/>
        </authorList>
    </citation>
    <scope>NUCLEOTIDE SEQUENCE [LARGE SCALE GENOMIC DNA]</scope>
    <source>
        <strain evidence="3">ABOJV</strain>
    </source>
</reference>
<dbReference type="EMBL" id="CP018820">
    <property type="protein sequence ID" value="APR54699.1"/>
    <property type="molecule type" value="Genomic_DNA"/>
</dbReference>
<protein>
    <submittedName>
        <fullName evidence="1">Uncharacterized protein</fullName>
    </submittedName>
</protein>
<evidence type="ECO:0000313" key="1">
    <source>
        <dbReference type="EMBL" id="APR54699.1"/>
    </source>
</evidence>
<dbReference type="RefSeq" id="WP_075152955.1">
    <property type="nucleotide sequence ID" value="NZ_CP018820.1"/>
</dbReference>